<protein>
    <recommendedName>
        <fullName evidence="3">GPI ethanolamine phosphate transferase 2 C-terminal domain-containing protein</fullName>
    </recommendedName>
</protein>
<accession>A0A815JRY2</accession>
<dbReference type="GO" id="GO:0005789">
    <property type="term" value="C:endoplasmic reticulum membrane"/>
    <property type="evidence" value="ECO:0007669"/>
    <property type="project" value="TreeGrafter"/>
</dbReference>
<keyword evidence="2" id="KW-0812">Transmembrane</keyword>
<organism evidence="4 5">
    <name type="scientific">Rotaria sordida</name>
    <dbReference type="NCBI Taxonomy" id="392033"/>
    <lineage>
        <taxon>Eukaryota</taxon>
        <taxon>Metazoa</taxon>
        <taxon>Spiralia</taxon>
        <taxon>Gnathifera</taxon>
        <taxon>Rotifera</taxon>
        <taxon>Eurotatoria</taxon>
        <taxon>Bdelloidea</taxon>
        <taxon>Philodinida</taxon>
        <taxon>Philodinidae</taxon>
        <taxon>Rotaria</taxon>
    </lineage>
</organism>
<dbReference type="GO" id="GO:0051267">
    <property type="term" value="F:CP2 mannose-ethanolamine phosphotransferase activity"/>
    <property type="evidence" value="ECO:0007669"/>
    <property type="project" value="TreeGrafter"/>
</dbReference>
<feature type="region of interest" description="Disordered" evidence="1">
    <location>
        <begin position="1"/>
        <end position="120"/>
    </location>
</feature>
<proteinExistence type="predicted"/>
<feature type="domain" description="GPI ethanolamine phosphate transferase 2 C-terminal" evidence="3">
    <location>
        <begin position="910"/>
        <end position="1015"/>
    </location>
</feature>
<dbReference type="GO" id="GO:0006506">
    <property type="term" value="P:GPI anchor biosynthetic process"/>
    <property type="evidence" value="ECO:0007669"/>
    <property type="project" value="InterPro"/>
</dbReference>
<evidence type="ECO:0000256" key="1">
    <source>
        <dbReference type="SAM" id="MobiDB-lite"/>
    </source>
</evidence>
<comment type="caution">
    <text evidence="4">The sequence shown here is derived from an EMBL/GenBank/DDBJ whole genome shotgun (WGS) entry which is preliminary data.</text>
</comment>
<sequence length="1024" mass="119696">MSNETEDNKSNMKSSFYPEHVLNNKSRDNENDSIKNDKKKSNSLNNFRVDNNSNETEIRSPISSHRYDTNKLNNDKQLSFHSSSNEEETIFNNNSNSSFHLNQQDNKSNPEFISSQDKQNQVKLTEDFDHLSIDEQHSHRPNIDTQYIGSGRIPVSLILKEENIDENNSEYFQYDNSNNDHPSCQFCADKKWLNLQWRQTDTNTNDQHIDTNQIKKPNELENEMEDPFGKIDQLLLDRIQGSIIGMALGDALGAHVEFRPYEYMKNNPVRDLEGGGTWGLQKGQSYLTGFIILMEGLFPYSSLTNNINNRSCFDSQESSKHHVIIMLIDALRSDYVFNRNDSFYLKSIEKLEENGKAISVELRSHTPTVTLPRLKALLTGTIPSFWDLIYNYNSTKLELDNILIQYKIKYPSNKIIFYGDDTWIKLFPDKIFSRSQGLQSFFVTDYEQIDINVTNGLYLELNRMNDWNLLIIHYLGLDHIGHAYGAFNYLIKDKLNQYDKIIEKIYSNMYLNDILIITGDHGMADKGGHGGSSSVEINVPSVFISNKFEYFKKQTKQYLQIDLTSTLSGLLEIGIPSNNLGILIQHVLENYYSNNKTNLLKCLIDDNRRQLYYLLSEKDLFRNSNDLELIRHKAMSLSNQQNLNMILLSILLFSFSTILLWFNIEKQSFYSIIIFIIFYLILKKLVISLGIGSICFSIIVILINKRIKIDYKIKNEDNISNKFLIYYPLFHIISLFSTSFIEEEHQTWFFFLSTYLLLITIEKKSFQNLLCFILSRLIRSWNQTGNKFLHLTDIGDYLNASENRSYLFLIHIISSIIFIYLLNKPKRYSISYLLPIISIIYRWNFIGWLSPLTPLFYYLLLIILIVINRLPIEKCLFCLLYILCRTHNCFIIIVHMIFYEYIYENDARILFLFSQSAFFHLGNSNSFVTIDISSGFVGVPGYIPIIHGIFIYLSTYGLSIVWLFKLKKFERIRYLIEITLINSTFALCILIQRYHLFVWTVFAPKLFYLCAQTAFNLFLFLMIK</sequence>
<evidence type="ECO:0000313" key="5">
    <source>
        <dbReference type="Proteomes" id="UP000663864"/>
    </source>
</evidence>
<feature type="compositionally biased region" description="Polar residues" evidence="1">
    <location>
        <begin position="70"/>
        <end position="81"/>
    </location>
</feature>
<feature type="transmembrane region" description="Helical" evidence="2">
    <location>
        <begin position="670"/>
        <end position="703"/>
    </location>
</feature>
<dbReference type="InterPro" id="IPR017850">
    <property type="entry name" value="Alkaline_phosphatase_core_sf"/>
</dbReference>
<feature type="compositionally biased region" description="Basic and acidic residues" evidence="1">
    <location>
        <begin position="1"/>
        <end position="10"/>
    </location>
</feature>
<feature type="transmembrane region" description="Helical" evidence="2">
    <location>
        <begin position="643"/>
        <end position="664"/>
    </location>
</feature>
<feature type="transmembrane region" description="Helical" evidence="2">
    <location>
        <begin position="805"/>
        <end position="823"/>
    </location>
</feature>
<evidence type="ECO:0000313" key="4">
    <source>
        <dbReference type="EMBL" id="CAF1385177.1"/>
    </source>
</evidence>
<keyword evidence="2" id="KW-0472">Membrane</keyword>
<feature type="transmembrane region" description="Helical" evidence="2">
    <location>
        <begin position="1006"/>
        <end position="1023"/>
    </location>
</feature>
<feature type="compositionally biased region" description="Polar residues" evidence="1">
    <location>
        <begin position="99"/>
        <end position="120"/>
    </location>
</feature>
<feature type="transmembrane region" description="Helical" evidence="2">
    <location>
        <begin position="942"/>
        <end position="963"/>
    </location>
</feature>
<dbReference type="Pfam" id="PF01663">
    <property type="entry name" value="Phosphodiest"/>
    <property type="match status" value="1"/>
</dbReference>
<feature type="transmembrane region" description="Helical" evidence="2">
    <location>
        <begin position="855"/>
        <end position="872"/>
    </location>
</feature>
<dbReference type="PANTHER" id="PTHR23072">
    <property type="entry name" value="PHOSPHATIDYLINOSITOL GLYCAN-RELATED"/>
    <property type="match status" value="1"/>
</dbReference>
<dbReference type="Gene3D" id="3.40.720.10">
    <property type="entry name" value="Alkaline Phosphatase, subunit A"/>
    <property type="match status" value="2"/>
</dbReference>
<dbReference type="Proteomes" id="UP000663864">
    <property type="component" value="Unassembled WGS sequence"/>
</dbReference>
<evidence type="ECO:0000259" key="3">
    <source>
        <dbReference type="Pfam" id="PF19316"/>
    </source>
</evidence>
<name>A0A815JRY2_9BILA</name>
<dbReference type="SUPFAM" id="SSF101478">
    <property type="entry name" value="ADP-ribosylglycohydrolase"/>
    <property type="match status" value="1"/>
</dbReference>
<keyword evidence="2" id="KW-1133">Transmembrane helix</keyword>
<dbReference type="InterPro" id="IPR036705">
    <property type="entry name" value="Ribosyl_crysJ1_sf"/>
</dbReference>
<dbReference type="InterPro" id="IPR045687">
    <property type="entry name" value="PIGG/GPI7_C"/>
</dbReference>
<dbReference type="PANTHER" id="PTHR23072:SF0">
    <property type="entry name" value="GPI ETHANOLAMINE PHOSPHATE TRANSFERASE 2"/>
    <property type="match status" value="1"/>
</dbReference>
<feature type="transmembrane region" description="Helical" evidence="2">
    <location>
        <begin position="975"/>
        <end position="994"/>
    </location>
</feature>
<dbReference type="InterPro" id="IPR002591">
    <property type="entry name" value="Phosphodiest/P_Trfase"/>
</dbReference>
<feature type="transmembrane region" description="Helical" evidence="2">
    <location>
        <begin position="724"/>
        <end position="741"/>
    </location>
</feature>
<dbReference type="Gene3D" id="1.10.4080.10">
    <property type="entry name" value="ADP-ribosylation/Crystallin J1"/>
    <property type="match status" value="1"/>
</dbReference>
<feature type="transmembrane region" description="Helical" evidence="2">
    <location>
        <begin position="879"/>
        <end position="902"/>
    </location>
</feature>
<dbReference type="AlphaFoldDB" id="A0A815JRY2"/>
<dbReference type="EMBL" id="CAJNOT010003463">
    <property type="protein sequence ID" value="CAF1385177.1"/>
    <property type="molecule type" value="Genomic_DNA"/>
</dbReference>
<evidence type="ECO:0000256" key="2">
    <source>
        <dbReference type="SAM" id="Phobius"/>
    </source>
</evidence>
<feature type="compositionally biased region" description="Basic and acidic residues" evidence="1">
    <location>
        <begin position="25"/>
        <end position="40"/>
    </location>
</feature>
<gene>
    <name evidence="4" type="ORF">ZHD862_LOCUS32328</name>
</gene>
<feature type="domain" description="GPI ethanolamine phosphate transferase 2 C-terminal" evidence="3">
    <location>
        <begin position="694"/>
        <end position="828"/>
    </location>
</feature>
<dbReference type="SUPFAM" id="SSF53649">
    <property type="entry name" value="Alkaline phosphatase-like"/>
    <property type="match status" value="1"/>
</dbReference>
<feature type="transmembrane region" description="Helical" evidence="2">
    <location>
        <begin position="830"/>
        <end position="849"/>
    </location>
</feature>
<dbReference type="Pfam" id="PF19316">
    <property type="entry name" value="PIGO_PIGG"/>
    <property type="match status" value="2"/>
</dbReference>
<dbReference type="InterPro" id="IPR039527">
    <property type="entry name" value="PIGG/GPI7"/>
</dbReference>
<reference evidence="4" key="1">
    <citation type="submission" date="2021-02" db="EMBL/GenBank/DDBJ databases">
        <authorList>
            <person name="Nowell W R."/>
        </authorList>
    </citation>
    <scope>NUCLEOTIDE SEQUENCE</scope>
</reference>